<accession>A0AA90NTA1</accession>
<dbReference type="EMBL" id="JASXSV010000001">
    <property type="protein sequence ID" value="MDP0587913.1"/>
    <property type="molecule type" value="Genomic_DNA"/>
</dbReference>
<reference evidence="1 2" key="1">
    <citation type="journal article" date="2023" name="bioRxiv">
        <title>An intranuclear bacterial parasite of deep-sea mussels expresses apoptosis inhibitors acquired from its host.</title>
        <authorList>
            <person name="Gonzalez Porras M.A."/>
            <person name="Assie A."/>
            <person name="Tietjen M."/>
            <person name="Violette M."/>
            <person name="Kleiner M."/>
            <person name="Gruber-Vodicka H."/>
            <person name="Dubilier N."/>
            <person name="Leisch N."/>
        </authorList>
    </citation>
    <scope>NUCLEOTIDE SEQUENCE [LARGE SCALE GENOMIC DNA]</scope>
    <source>
        <strain evidence="1">IAP13</strain>
    </source>
</reference>
<sequence length="56" mass="6372">MNECKKYLGRHYSFQDLNIDNVSGGDVIIMLSKRLSMLEDASLNAHRRNAMLSESV</sequence>
<keyword evidence="2" id="KW-1185">Reference proteome</keyword>
<comment type="caution">
    <text evidence="1">The sequence shown here is derived from an EMBL/GenBank/DDBJ whole genome shotgun (WGS) entry which is preliminary data.</text>
</comment>
<gene>
    <name evidence="1" type="ORF">QS748_01360</name>
</gene>
<organism evidence="1 2">
    <name type="scientific">Candidatus Endonucleibacter bathymodioli</name>
    <dbReference type="NCBI Taxonomy" id="539814"/>
    <lineage>
        <taxon>Bacteria</taxon>
        <taxon>Pseudomonadati</taxon>
        <taxon>Pseudomonadota</taxon>
        <taxon>Gammaproteobacteria</taxon>
        <taxon>Oceanospirillales</taxon>
        <taxon>Endozoicomonadaceae</taxon>
        <taxon>Candidatus Endonucleibacter</taxon>
    </lineage>
</organism>
<dbReference type="AlphaFoldDB" id="A0AA90NTA1"/>
<proteinExistence type="predicted"/>
<dbReference type="Proteomes" id="UP001178148">
    <property type="component" value="Unassembled WGS sequence"/>
</dbReference>
<name>A0AA90NTA1_9GAMM</name>
<evidence type="ECO:0000313" key="1">
    <source>
        <dbReference type="EMBL" id="MDP0587913.1"/>
    </source>
</evidence>
<protein>
    <submittedName>
        <fullName evidence="1">Uncharacterized protein</fullName>
    </submittedName>
</protein>
<evidence type="ECO:0000313" key="2">
    <source>
        <dbReference type="Proteomes" id="UP001178148"/>
    </source>
</evidence>